<evidence type="ECO:0008006" key="3">
    <source>
        <dbReference type="Google" id="ProtNLM"/>
    </source>
</evidence>
<reference evidence="1 2" key="1">
    <citation type="submission" date="2016-06" db="EMBL/GenBank/DDBJ databases">
        <authorList>
            <person name="Kjaerup R.B."/>
            <person name="Dalgaard T.S."/>
            <person name="Juul-Madsen H.R."/>
        </authorList>
    </citation>
    <scope>NUCLEOTIDE SEQUENCE [LARGE SCALE GENOMIC DNA]</scope>
    <source>
        <strain evidence="1 2">DSM 45248</strain>
    </source>
</reference>
<evidence type="ECO:0000313" key="2">
    <source>
        <dbReference type="Proteomes" id="UP000198765"/>
    </source>
</evidence>
<dbReference type="PATRIC" id="fig|299146.4.peg.2966"/>
<gene>
    <name evidence="1" type="ORF">GA0070621_2859</name>
</gene>
<protein>
    <recommendedName>
        <fullName evidence="3">SH3 domain-containing protein</fullName>
    </recommendedName>
</protein>
<dbReference type="AlphaFoldDB" id="A0A1A8ZT63"/>
<accession>A0A1A8ZT63</accession>
<keyword evidence="2" id="KW-1185">Reference proteome</keyword>
<dbReference type="EMBL" id="LT594324">
    <property type="protein sequence ID" value="SBT47307.1"/>
    <property type="molecule type" value="Genomic_DNA"/>
</dbReference>
<organism evidence="1 2">
    <name type="scientific">Micromonospora narathiwatensis</name>
    <dbReference type="NCBI Taxonomy" id="299146"/>
    <lineage>
        <taxon>Bacteria</taxon>
        <taxon>Bacillati</taxon>
        <taxon>Actinomycetota</taxon>
        <taxon>Actinomycetes</taxon>
        <taxon>Micromonosporales</taxon>
        <taxon>Micromonosporaceae</taxon>
        <taxon>Micromonospora</taxon>
    </lineage>
</organism>
<sequence length="149" mass="15860">MPARLCWTVQVRPGTSCRALHERCQSMHLRRRLPAAVFGAALVTTGLAAPAQASADNFAPAANCRQHSHTAKDNTIGGPAKSSVPIRSAGPYSDCSIDGYVASGTNLAYHCYVVNDVGNTWTWVRVPGTSIAGWVWDDNLLGYGSGVRC</sequence>
<name>A0A1A8ZT63_9ACTN</name>
<evidence type="ECO:0000313" key="1">
    <source>
        <dbReference type="EMBL" id="SBT47307.1"/>
    </source>
</evidence>
<proteinExistence type="predicted"/>
<dbReference type="Proteomes" id="UP000198765">
    <property type="component" value="Chromosome I"/>
</dbReference>